<dbReference type="SUPFAM" id="SSF55804">
    <property type="entry name" value="Phoshotransferase/anion transport protein"/>
    <property type="match status" value="1"/>
</dbReference>
<dbReference type="InterPro" id="IPR051541">
    <property type="entry name" value="PTS_SugarTrans_NitroReg"/>
</dbReference>
<reference evidence="2" key="1">
    <citation type="submission" date="2022-09" db="EMBL/GenBank/DDBJ databases">
        <title>Aerococcus urinae taxonomy study.</title>
        <authorList>
            <person name="Christensen J."/>
            <person name="Senneby E."/>
        </authorList>
    </citation>
    <scope>NUCLEOTIDE SEQUENCE</scope>
    <source>
        <strain evidence="2">LUND-41-B12</strain>
    </source>
</reference>
<accession>A0A9Q4DFS7</accession>
<dbReference type="AlphaFoldDB" id="A0A9Q4DFS7"/>
<gene>
    <name evidence="2" type="ORF">ODY61_08665</name>
</gene>
<dbReference type="InterPro" id="IPR002178">
    <property type="entry name" value="PTS_EIIA_type-2_dom"/>
</dbReference>
<dbReference type="RefSeq" id="WP_013668978.1">
    <property type="nucleotide sequence ID" value="NZ_CAJHLJ010000011.1"/>
</dbReference>
<proteinExistence type="predicted"/>
<keyword evidence="2" id="KW-0762">Sugar transport</keyword>
<dbReference type="Proteomes" id="UP001069047">
    <property type="component" value="Unassembled WGS sequence"/>
</dbReference>
<dbReference type="PANTHER" id="PTHR47738">
    <property type="entry name" value="PTS SYSTEM FRUCTOSE-LIKE EIIA COMPONENT-RELATED"/>
    <property type="match status" value="1"/>
</dbReference>
<protein>
    <submittedName>
        <fullName evidence="2">PTS sugar transporter subunit IIA</fullName>
    </submittedName>
</protein>
<dbReference type="InterPro" id="IPR016152">
    <property type="entry name" value="PTrfase/Anion_transptr"/>
</dbReference>
<sequence>MYLDKNLGILHVKQKNSKELMNNLIDILEENNIVKGSFRNAIFEREDNYPTGLEINGYGFAIPHTDGAHVNKSQICYATLVEPVEFRSMTDPNQIINVQMVFMITMKEAHEQLEMLQNLMSLFQNKNEVHDLLRIEDKEIFKNKLISLGIQ</sequence>
<organism evidence="2 3">
    <name type="scientific">Aerococcus mictus</name>
    <dbReference type="NCBI Taxonomy" id="2976810"/>
    <lineage>
        <taxon>Bacteria</taxon>
        <taxon>Bacillati</taxon>
        <taxon>Bacillota</taxon>
        <taxon>Bacilli</taxon>
        <taxon>Lactobacillales</taxon>
        <taxon>Aerococcaceae</taxon>
        <taxon>Aerococcus</taxon>
    </lineage>
</organism>
<keyword evidence="2" id="KW-0813">Transport</keyword>
<evidence type="ECO:0000313" key="2">
    <source>
        <dbReference type="EMBL" id="MCY3088180.1"/>
    </source>
</evidence>
<dbReference type="Gene3D" id="3.40.930.10">
    <property type="entry name" value="Mannitol-specific EII, Chain A"/>
    <property type="match status" value="1"/>
</dbReference>
<dbReference type="GeneID" id="86859116"/>
<evidence type="ECO:0000259" key="1">
    <source>
        <dbReference type="PROSITE" id="PS51094"/>
    </source>
</evidence>
<feature type="domain" description="PTS EIIA type-2" evidence="1">
    <location>
        <begin position="1"/>
        <end position="148"/>
    </location>
</feature>
<dbReference type="PANTHER" id="PTHR47738:SF3">
    <property type="entry name" value="PHOSPHOTRANSFERASE SYSTEM MANNITOL_FRUCTOSE-SPECIFIC IIA DOMAIN CONTAINING PROTEIN"/>
    <property type="match status" value="1"/>
</dbReference>
<dbReference type="CDD" id="cd00211">
    <property type="entry name" value="PTS_IIA_fru"/>
    <property type="match status" value="1"/>
</dbReference>
<name>A0A9Q4DFS7_9LACT</name>
<evidence type="ECO:0000313" key="3">
    <source>
        <dbReference type="Proteomes" id="UP001069047"/>
    </source>
</evidence>
<dbReference type="Pfam" id="PF00359">
    <property type="entry name" value="PTS_EIIA_2"/>
    <property type="match status" value="1"/>
</dbReference>
<dbReference type="EMBL" id="JAOTMY010000006">
    <property type="protein sequence ID" value="MCY3088180.1"/>
    <property type="molecule type" value="Genomic_DNA"/>
</dbReference>
<comment type="caution">
    <text evidence="2">The sequence shown here is derived from an EMBL/GenBank/DDBJ whole genome shotgun (WGS) entry which is preliminary data.</text>
</comment>
<dbReference type="PROSITE" id="PS51094">
    <property type="entry name" value="PTS_EIIA_TYPE_2"/>
    <property type="match status" value="1"/>
</dbReference>